<organism evidence="1 2">
    <name type="scientific">Rikenella microfusus</name>
    <dbReference type="NCBI Taxonomy" id="28139"/>
    <lineage>
        <taxon>Bacteria</taxon>
        <taxon>Pseudomonadati</taxon>
        <taxon>Bacteroidota</taxon>
        <taxon>Bacteroidia</taxon>
        <taxon>Bacteroidales</taxon>
        <taxon>Rikenellaceae</taxon>
        <taxon>Rikenella</taxon>
    </lineage>
</organism>
<dbReference type="AlphaFoldDB" id="A0A379MPV0"/>
<reference evidence="1 2" key="1">
    <citation type="submission" date="2018-06" db="EMBL/GenBank/DDBJ databases">
        <authorList>
            <consortium name="Pathogen Informatics"/>
            <person name="Doyle S."/>
        </authorList>
    </citation>
    <scope>NUCLEOTIDE SEQUENCE [LARGE SCALE GENOMIC DNA]</scope>
    <source>
        <strain evidence="1 2">NCTC11190</strain>
    </source>
</reference>
<evidence type="ECO:0008006" key="3">
    <source>
        <dbReference type="Google" id="ProtNLM"/>
    </source>
</evidence>
<keyword evidence="2" id="KW-1185">Reference proteome</keyword>
<dbReference type="STRING" id="880526.GCA_000427365_00556"/>
<dbReference type="Proteomes" id="UP000255233">
    <property type="component" value="Unassembled WGS sequence"/>
</dbReference>
<dbReference type="OrthoDB" id="1053324at2"/>
<evidence type="ECO:0000313" key="2">
    <source>
        <dbReference type="Proteomes" id="UP000255233"/>
    </source>
</evidence>
<accession>A0A379MPV0</accession>
<name>A0A379MPV0_9BACT</name>
<sequence length="269" mass="30002">MARTIKEIQTAIRDDLTTQREGRPELSPSATAEWRLWTWVVAGAIHTLEIIHDEFRSEIDAAADKITPGTVRWYVEQCKRFQNGHELLFDPDTAQLYYAVDDPAARIIGVVAVTEGKERLSIKVAKTDEQNRIVPLTADELHNFTGYVDSIKFAGIETVTVSTNADQVRYDAEVFYDPAVPVTTVRERVAAALDAFRSGQDFDSMLYRQKFVSAIMAVDGVVTAELKSMERKGTSMEDFEPVGVADELEAGYFDYTADCTLTLTSIKAS</sequence>
<evidence type="ECO:0000313" key="1">
    <source>
        <dbReference type="EMBL" id="SUE33681.1"/>
    </source>
</evidence>
<dbReference type="EMBL" id="UGVL01000001">
    <property type="protein sequence ID" value="SUE33681.1"/>
    <property type="molecule type" value="Genomic_DNA"/>
</dbReference>
<dbReference type="RefSeq" id="WP_027290354.1">
    <property type="nucleotide sequence ID" value="NZ_UGVL01000001.1"/>
</dbReference>
<proteinExistence type="predicted"/>
<gene>
    <name evidence="1" type="ORF">NCTC11190_00891</name>
</gene>
<protein>
    <recommendedName>
        <fullName evidence="3">Baseplate protein J-like domain-containing protein</fullName>
    </recommendedName>
</protein>